<keyword evidence="8 17" id="KW-0521">NADP</keyword>
<evidence type="ECO:0000256" key="8">
    <source>
        <dbReference type="ARBA" id="ARBA00022857"/>
    </source>
</evidence>
<dbReference type="InterPro" id="IPR000631">
    <property type="entry name" value="CARKD"/>
</dbReference>
<keyword evidence="5 18" id="KW-0479">Metal-binding</keyword>
<comment type="subunit">
    <text evidence="17">Homotetramer.</text>
</comment>
<comment type="catalytic activity">
    <reaction evidence="2 18 19">
        <text>(6R)-NADPHX = (6S)-NADPHX</text>
        <dbReference type="Rhea" id="RHEA:32227"/>
        <dbReference type="ChEBI" id="CHEBI:64076"/>
        <dbReference type="ChEBI" id="CHEBI:64077"/>
        <dbReference type="EC" id="5.1.99.6"/>
    </reaction>
</comment>
<feature type="binding site" evidence="18">
    <location>
        <begin position="61"/>
        <end position="65"/>
    </location>
    <ligand>
        <name>(6S)-NADPHX</name>
        <dbReference type="ChEBI" id="CHEBI:64076"/>
    </ligand>
</feature>
<dbReference type="CDD" id="cd01171">
    <property type="entry name" value="YXKO-related"/>
    <property type="match status" value="1"/>
</dbReference>
<dbReference type="SUPFAM" id="SSF64153">
    <property type="entry name" value="YjeF N-terminal domain-like"/>
    <property type="match status" value="1"/>
</dbReference>
<evidence type="ECO:0000256" key="19">
    <source>
        <dbReference type="PIRNR" id="PIRNR017184"/>
    </source>
</evidence>
<feature type="binding site" evidence="18">
    <location>
        <position position="123"/>
    </location>
    <ligand>
        <name>K(+)</name>
        <dbReference type="ChEBI" id="CHEBI:29103"/>
    </ligand>
</feature>
<feature type="binding site" evidence="17">
    <location>
        <position position="367"/>
    </location>
    <ligand>
        <name>(6S)-NADPHX</name>
        <dbReference type="ChEBI" id="CHEBI:64076"/>
    </ligand>
</feature>
<evidence type="ECO:0000256" key="11">
    <source>
        <dbReference type="ARBA" id="ARBA00023235"/>
    </source>
</evidence>
<dbReference type="NCBIfam" id="TIGR00196">
    <property type="entry name" value="yjeF_cterm"/>
    <property type="match status" value="1"/>
</dbReference>
<comment type="cofactor">
    <cofactor evidence="17">
        <name>Mg(2+)</name>
        <dbReference type="ChEBI" id="CHEBI:18420"/>
    </cofactor>
</comment>
<evidence type="ECO:0000256" key="2">
    <source>
        <dbReference type="ARBA" id="ARBA00000909"/>
    </source>
</evidence>
<evidence type="ECO:0000256" key="15">
    <source>
        <dbReference type="ARBA" id="ARBA00048238"/>
    </source>
</evidence>
<evidence type="ECO:0000256" key="10">
    <source>
        <dbReference type="ARBA" id="ARBA00023027"/>
    </source>
</evidence>
<dbReference type="EC" id="4.2.1.136" evidence="19"/>
<feature type="binding site" evidence="18">
    <location>
        <position position="156"/>
    </location>
    <ligand>
        <name>(6S)-NADPHX</name>
        <dbReference type="ChEBI" id="CHEBI:64076"/>
    </ligand>
</feature>
<dbReference type="EC" id="5.1.99.6" evidence="19"/>
<dbReference type="GO" id="GO:0052856">
    <property type="term" value="F:NAD(P)HX epimerase activity"/>
    <property type="evidence" value="ECO:0007669"/>
    <property type="project" value="UniProtKB-UniRule"/>
</dbReference>
<comment type="function">
    <text evidence="18">Catalyzes the epimerization of the S- and R-forms of NAD(P)HX, a damaged form of NAD(P)H that is a result of enzymatic or heat-dependent hydration. This is a prerequisite for the S-specific NAD(P)H-hydrate dehydratase to allow the repair of both epimers of NAD(P)HX.</text>
</comment>
<dbReference type="PANTHER" id="PTHR12592">
    <property type="entry name" value="ATP-DEPENDENT (S)-NAD(P)H-HYDRATE DEHYDRATASE FAMILY MEMBER"/>
    <property type="match status" value="1"/>
</dbReference>
<organism evidence="22 23">
    <name type="scientific">Paracoccus shanxieyensis</name>
    <dbReference type="NCBI Taxonomy" id="2675752"/>
    <lineage>
        <taxon>Bacteria</taxon>
        <taxon>Pseudomonadati</taxon>
        <taxon>Pseudomonadota</taxon>
        <taxon>Alphaproteobacteria</taxon>
        <taxon>Rhodobacterales</taxon>
        <taxon>Paracoccaceae</taxon>
        <taxon>Paracoccus</taxon>
    </lineage>
</organism>
<keyword evidence="9 18" id="KW-0630">Potassium</keyword>
<comment type="function">
    <text evidence="17">Catalyzes the dehydration of the S-form of NAD(P)HX at the expense of ADP, which is converted to AMP. Together with NAD(P)HX epimerase, which catalyzes the epimerization of the S- and R-forms, the enzyme allows the repair of both epimers of NAD(P)HX, a damaged form of NAD(P)H that is a result of enzymatic or heat-dependent hydration.</text>
</comment>
<proteinExistence type="inferred from homology"/>
<feature type="binding site" evidence="18">
    <location>
        <position position="62"/>
    </location>
    <ligand>
        <name>K(+)</name>
        <dbReference type="ChEBI" id="CHEBI:29103"/>
    </ligand>
</feature>
<dbReference type="PROSITE" id="PS51383">
    <property type="entry name" value="YJEF_C_3"/>
    <property type="match status" value="1"/>
</dbReference>
<comment type="caution">
    <text evidence="22">The sequence shown here is derived from an EMBL/GenBank/DDBJ whole genome shotgun (WGS) entry which is preliminary data.</text>
</comment>
<dbReference type="PIRSF" id="PIRSF017184">
    <property type="entry name" value="Nnr"/>
    <property type="match status" value="1"/>
</dbReference>
<dbReference type="GO" id="GO:0052855">
    <property type="term" value="F:ADP-dependent NAD(P)H-hydrate dehydratase activity"/>
    <property type="evidence" value="ECO:0007669"/>
    <property type="project" value="UniProtKB-UniRule"/>
</dbReference>
<feature type="binding site" evidence="17">
    <location>
        <begin position="409"/>
        <end position="413"/>
    </location>
    <ligand>
        <name>AMP</name>
        <dbReference type="ChEBI" id="CHEBI:456215"/>
    </ligand>
</feature>
<accession>A0A6L6J1J0</accession>
<dbReference type="NCBIfam" id="TIGR00197">
    <property type="entry name" value="yjeF_nterm"/>
    <property type="match status" value="1"/>
</dbReference>
<dbReference type="GO" id="GO:0005524">
    <property type="term" value="F:ATP binding"/>
    <property type="evidence" value="ECO:0007669"/>
    <property type="project" value="UniProtKB-UniRule"/>
</dbReference>
<keyword evidence="11 18" id="KW-0413">Isomerase</keyword>
<keyword evidence="13" id="KW-0511">Multifunctional enzyme</keyword>
<feature type="binding site" evidence="17">
    <location>
        <position position="254"/>
    </location>
    <ligand>
        <name>(6S)-NADPHX</name>
        <dbReference type="ChEBI" id="CHEBI:64076"/>
    </ligand>
</feature>
<comment type="caution">
    <text evidence="18">Lacks conserved residue(s) required for the propagation of feature annotation.</text>
</comment>
<evidence type="ECO:0000256" key="16">
    <source>
        <dbReference type="ARBA" id="ARBA00049209"/>
    </source>
</evidence>
<comment type="catalytic activity">
    <reaction evidence="16 17 19">
        <text>(6S)-NADPHX + ADP = AMP + phosphate + NADPH + H(+)</text>
        <dbReference type="Rhea" id="RHEA:32235"/>
        <dbReference type="ChEBI" id="CHEBI:15378"/>
        <dbReference type="ChEBI" id="CHEBI:43474"/>
        <dbReference type="ChEBI" id="CHEBI:57783"/>
        <dbReference type="ChEBI" id="CHEBI:64076"/>
        <dbReference type="ChEBI" id="CHEBI:456215"/>
        <dbReference type="ChEBI" id="CHEBI:456216"/>
        <dbReference type="EC" id="4.2.1.136"/>
    </reaction>
</comment>
<dbReference type="InterPro" id="IPR030677">
    <property type="entry name" value="Nnr"/>
</dbReference>
<keyword evidence="7 17" id="KW-0067">ATP-binding</keyword>
<evidence type="ECO:0000256" key="3">
    <source>
        <dbReference type="ARBA" id="ARBA00006001"/>
    </source>
</evidence>
<evidence type="ECO:0000256" key="13">
    <source>
        <dbReference type="ARBA" id="ARBA00023268"/>
    </source>
</evidence>
<dbReference type="InterPro" id="IPR017953">
    <property type="entry name" value="Carbohydrate_kinase_pred_CS"/>
</dbReference>
<evidence type="ECO:0000256" key="14">
    <source>
        <dbReference type="ARBA" id="ARBA00025153"/>
    </source>
</evidence>
<feature type="domain" description="YjeF N-terminal" evidence="21">
    <location>
        <begin position="13"/>
        <end position="215"/>
    </location>
</feature>
<name>A0A6L6J1J0_9RHOB</name>
<keyword evidence="23" id="KW-1185">Reference proteome</keyword>
<dbReference type="InterPro" id="IPR036652">
    <property type="entry name" value="YjeF_N_dom_sf"/>
</dbReference>
<evidence type="ECO:0000259" key="21">
    <source>
        <dbReference type="PROSITE" id="PS51385"/>
    </source>
</evidence>
<feature type="binding site" evidence="18">
    <location>
        <begin position="127"/>
        <end position="133"/>
    </location>
    <ligand>
        <name>(6S)-NADPHX</name>
        <dbReference type="ChEBI" id="CHEBI:64076"/>
    </ligand>
</feature>
<sequence>MANPCEILTPDQMRRVEDAAIAGDATTATALMEAAGQAAAERIATHWPDAENALILCGSGNNGGDGYVIARHLAARGWQVRVVALALPSGPQAQAAARAWGGPVVPLGGPVLAAGQGVDICIDAICGIGLNRPLAADLAGLLRAIAAAGVPLVAVDILSGLCAASGRALGDVELPAADLTVSFHRPKLGHVLAQGGQLSGRLEICDIRLEPYQPAAGACVTLAHADAGVLKRQGHKYSHGHLLVLAGGPGRGGAARLAARGALRVGAGLVTVGCPADALAENAARLDAIMLRALPDAAALTQMLRDRRLNAICLGPGLGHDLARAMLPAALAAGRATVLDADALGAFSETPDTLFAALHDRCVLTPHDGEFARLFPDLARRMDRDRPGFSRLEAARAAAQRAGAVVLLKGPDTVIAAPDGQARIAAATGENAAPWLATAGSGDVLAGIIAGLLARGQPPLAAAASGAWLHAEAARRFGPGLIAEDLPDQLPAVFRGIG</sequence>
<dbReference type="PROSITE" id="PS01050">
    <property type="entry name" value="YJEF_C_2"/>
    <property type="match status" value="1"/>
</dbReference>
<comment type="cofactor">
    <cofactor evidence="18 19">
        <name>K(+)</name>
        <dbReference type="ChEBI" id="CHEBI:29103"/>
    </cofactor>
    <text evidence="18 19">Binds 1 potassium ion per subunit.</text>
</comment>
<evidence type="ECO:0000256" key="7">
    <source>
        <dbReference type="ARBA" id="ARBA00022840"/>
    </source>
</evidence>
<evidence type="ECO:0000256" key="17">
    <source>
        <dbReference type="HAMAP-Rule" id="MF_01965"/>
    </source>
</evidence>
<comment type="catalytic activity">
    <reaction evidence="15 17 19">
        <text>(6S)-NADHX + ADP = AMP + phosphate + NADH + H(+)</text>
        <dbReference type="Rhea" id="RHEA:32223"/>
        <dbReference type="ChEBI" id="CHEBI:15378"/>
        <dbReference type="ChEBI" id="CHEBI:43474"/>
        <dbReference type="ChEBI" id="CHEBI:57945"/>
        <dbReference type="ChEBI" id="CHEBI:64074"/>
        <dbReference type="ChEBI" id="CHEBI:456215"/>
        <dbReference type="ChEBI" id="CHEBI:456216"/>
        <dbReference type="EC" id="4.2.1.136"/>
    </reaction>
</comment>
<dbReference type="Gene3D" id="3.40.1190.20">
    <property type="match status" value="1"/>
</dbReference>
<dbReference type="SUPFAM" id="SSF53613">
    <property type="entry name" value="Ribokinase-like"/>
    <property type="match status" value="1"/>
</dbReference>
<dbReference type="GO" id="GO:0110051">
    <property type="term" value="P:metabolite repair"/>
    <property type="evidence" value="ECO:0007669"/>
    <property type="project" value="TreeGrafter"/>
</dbReference>
<comment type="function">
    <text evidence="14 19">Bifunctional enzyme that catalyzes the epimerization of the S- and R-forms of NAD(P)HX and the dehydration of the S-form of NAD(P)HX at the expense of ADP, which is converted to AMP. This allows the repair of both epimers of NAD(P)HX, a damaged form of NAD(P)H that is a result of enzymatic or heat-dependent hydration.</text>
</comment>
<reference evidence="22 23" key="1">
    <citation type="submission" date="2019-11" db="EMBL/GenBank/DDBJ databases">
        <authorList>
            <person name="Dong K."/>
        </authorList>
    </citation>
    <scope>NUCLEOTIDE SEQUENCE [LARGE SCALE GENOMIC DNA]</scope>
    <source>
        <strain evidence="22 23">DK608</strain>
    </source>
</reference>
<comment type="similarity">
    <text evidence="3 19">In the N-terminal section; belongs to the NnrE/AIBP family.</text>
</comment>
<dbReference type="GO" id="GO:0046496">
    <property type="term" value="P:nicotinamide nucleotide metabolic process"/>
    <property type="evidence" value="ECO:0007669"/>
    <property type="project" value="UniProtKB-UniRule"/>
</dbReference>
<evidence type="ECO:0000256" key="1">
    <source>
        <dbReference type="ARBA" id="ARBA00000013"/>
    </source>
</evidence>
<dbReference type="HAMAP" id="MF_01966">
    <property type="entry name" value="NADHX_epimerase"/>
    <property type="match status" value="1"/>
</dbReference>
<feature type="binding site" evidence="18">
    <location>
        <position position="159"/>
    </location>
    <ligand>
        <name>K(+)</name>
        <dbReference type="ChEBI" id="CHEBI:29103"/>
    </ligand>
</feature>
<protein>
    <recommendedName>
        <fullName evidence="19">Bifunctional NAD(P)H-hydrate repair enzyme</fullName>
    </recommendedName>
    <alternativeName>
        <fullName evidence="19">Nicotinamide nucleotide repair protein</fullName>
    </alternativeName>
    <domain>
        <recommendedName>
            <fullName evidence="19">ADP-dependent (S)-NAD(P)H-hydrate dehydratase</fullName>
            <ecNumber evidence="19">4.2.1.136</ecNumber>
        </recommendedName>
        <alternativeName>
            <fullName evidence="19">ADP-dependent NAD(P)HX dehydratase</fullName>
        </alternativeName>
    </domain>
    <domain>
        <recommendedName>
            <fullName evidence="19">NAD(P)H-hydrate epimerase</fullName>
            <ecNumber evidence="19">5.1.99.6</ecNumber>
        </recommendedName>
    </domain>
</protein>
<dbReference type="Pfam" id="PF03853">
    <property type="entry name" value="YjeF_N"/>
    <property type="match status" value="1"/>
</dbReference>
<evidence type="ECO:0000256" key="4">
    <source>
        <dbReference type="ARBA" id="ARBA00009524"/>
    </source>
</evidence>
<keyword evidence="12 17" id="KW-0456">Lyase</keyword>
<evidence type="ECO:0000313" key="22">
    <source>
        <dbReference type="EMBL" id="MTH65781.1"/>
    </source>
</evidence>
<evidence type="ECO:0000256" key="12">
    <source>
        <dbReference type="ARBA" id="ARBA00023239"/>
    </source>
</evidence>
<dbReference type="Proteomes" id="UP000478740">
    <property type="component" value="Unassembled WGS sequence"/>
</dbReference>
<comment type="catalytic activity">
    <reaction evidence="1 18 19">
        <text>(6R)-NADHX = (6S)-NADHX</text>
        <dbReference type="Rhea" id="RHEA:32215"/>
        <dbReference type="ChEBI" id="CHEBI:64074"/>
        <dbReference type="ChEBI" id="CHEBI:64075"/>
        <dbReference type="EC" id="5.1.99.6"/>
    </reaction>
</comment>
<dbReference type="InterPro" id="IPR004443">
    <property type="entry name" value="YjeF_N_dom"/>
</dbReference>
<dbReference type="AlphaFoldDB" id="A0A6L6J1J0"/>
<dbReference type="HAMAP" id="MF_01965">
    <property type="entry name" value="NADHX_dehydratase"/>
    <property type="match status" value="1"/>
</dbReference>
<evidence type="ECO:0000256" key="5">
    <source>
        <dbReference type="ARBA" id="ARBA00022723"/>
    </source>
</evidence>
<dbReference type="Pfam" id="PF01256">
    <property type="entry name" value="Carb_kinase"/>
    <property type="match status" value="1"/>
</dbReference>
<dbReference type="EMBL" id="WMII01000016">
    <property type="protein sequence ID" value="MTH65781.1"/>
    <property type="molecule type" value="Genomic_DNA"/>
</dbReference>
<evidence type="ECO:0000313" key="23">
    <source>
        <dbReference type="Proteomes" id="UP000478740"/>
    </source>
</evidence>
<feature type="binding site" evidence="17">
    <location>
        <position position="442"/>
    </location>
    <ligand>
        <name>AMP</name>
        <dbReference type="ChEBI" id="CHEBI:456215"/>
    </ligand>
</feature>
<dbReference type="GO" id="GO:0046872">
    <property type="term" value="F:metal ion binding"/>
    <property type="evidence" value="ECO:0007669"/>
    <property type="project" value="UniProtKB-UniRule"/>
</dbReference>
<keyword evidence="6 17" id="KW-0547">Nucleotide-binding</keyword>
<evidence type="ECO:0000259" key="20">
    <source>
        <dbReference type="PROSITE" id="PS51383"/>
    </source>
</evidence>
<evidence type="ECO:0000256" key="18">
    <source>
        <dbReference type="HAMAP-Rule" id="MF_01966"/>
    </source>
</evidence>
<evidence type="ECO:0000256" key="6">
    <source>
        <dbReference type="ARBA" id="ARBA00022741"/>
    </source>
</evidence>
<gene>
    <name evidence="17" type="primary">nnrD</name>
    <name evidence="18" type="synonym">nnrE</name>
    <name evidence="22" type="ORF">GL284_16030</name>
</gene>
<dbReference type="PROSITE" id="PS51385">
    <property type="entry name" value="YJEF_N"/>
    <property type="match status" value="1"/>
</dbReference>
<feature type="domain" description="YjeF C-terminal" evidence="20">
    <location>
        <begin position="219"/>
        <end position="497"/>
    </location>
</feature>
<evidence type="ECO:0000256" key="9">
    <source>
        <dbReference type="ARBA" id="ARBA00022958"/>
    </source>
</evidence>
<comment type="similarity">
    <text evidence="4 19">In the C-terminal section; belongs to the NnrD/CARKD family.</text>
</comment>
<feature type="binding site" evidence="17">
    <location>
        <position position="317"/>
    </location>
    <ligand>
        <name>(6S)-NADPHX</name>
        <dbReference type="ChEBI" id="CHEBI:64076"/>
    </ligand>
</feature>
<keyword evidence="10 17" id="KW-0520">NAD</keyword>
<dbReference type="InterPro" id="IPR029056">
    <property type="entry name" value="Ribokinase-like"/>
</dbReference>
<dbReference type="PANTHER" id="PTHR12592:SF0">
    <property type="entry name" value="ATP-DEPENDENT (S)-NAD(P)H-HYDRATE DEHYDRATASE"/>
    <property type="match status" value="1"/>
</dbReference>
<comment type="similarity">
    <text evidence="17">Belongs to the NnrD/CARKD family.</text>
</comment>
<dbReference type="Gene3D" id="3.40.50.10260">
    <property type="entry name" value="YjeF N-terminal domain"/>
    <property type="match status" value="1"/>
</dbReference>
<feature type="binding site" evidence="17">
    <location>
        <position position="443"/>
    </location>
    <ligand>
        <name>(6S)-NADPHX</name>
        <dbReference type="ChEBI" id="CHEBI:64076"/>
    </ligand>
</feature>
<comment type="similarity">
    <text evidence="18">Belongs to the NnrE/AIBP family.</text>
</comment>